<evidence type="ECO:0000256" key="5">
    <source>
        <dbReference type="ARBA" id="ARBA00022519"/>
    </source>
</evidence>
<reference evidence="10 11" key="1">
    <citation type="submission" date="2020-10" db="EMBL/GenBank/DDBJ databases">
        <title>Genome sequences of Pseudomonas isolates.</title>
        <authorList>
            <person name="Wessels L."/>
            <person name="Reich F."/>
            <person name="Hammerl J."/>
        </authorList>
    </citation>
    <scope>NUCLEOTIDE SEQUENCE [LARGE SCALE GENOMIC DNA]</scope>
    <source>
        <strain evidence="10 11">20-MO00628-0</strain>
    </source>
</reference>
<evidence type="ECO:0000256" key="3">
    <source>
        <dbReference type="ARBA" id="ARBA00022448"/>
    </source>
</evidence>
<dbReference type="CDD" id="cd06579">
    <property type="entry name" value="TM_PBP1_transp_AraH_like"/>
    <property type="match status" value="1"/>
</dbReference>
<dbReference type="InterPro" id="IPR001851">
    <property type="entry name" value="ABC_transp_permease"/>
</dbReference>
<sequence length="314" mass="32304">METLFRPERMQANGLKLAILVLLIWACLGVENFTSTANIHSIMYSVSAIGIAAVGMAFITLSGNLFMLSMAATAALSSIVFASFLKFGLVPAILIVAAVGVLIGLIQGLVVGVGNVNPIIATIAVASIIMGLGALYSGGLTIVGQGDASWLGLGQFASLVPNQLMLFVALAIAAELIVQRTRFGRELRLIGMNRTAAKVAGIRIERTLVITFIVAGGAAAIAGALFASQATQGNMKLGAGLDFDAIAAVLVGGISIRGGHGRILDALFGAIFLAIVSNILLVNGLSFEIQLMIKGLVVVTAVVLGALATQMRKS</sequence>
<keyword evidence="3" id="KW-0813">Transport</keyword>
<feature type="transmembrane region" description="Helical" evidence="9">
    <location>
        <begin position="42"/>
        <end position="59"/>
    </location>
</feature>
<evidence type="ECO:0000256" key="6">
    <source>
        <dbReference type="ARBA" id="ARBA00022692"/>
    </source>
</evidence>
<protein>
    <submittedName>
        <fullName evidence="10">ABC transporter permease</fullName>
    </submittedName>
</protein>
<dbReference type="PANTHER" id="PTHR32196">
    <property type="entry name" value="ABC TRANSPORTER PERMEASE PROTEIN YPHD-RELATED-RELATED"/>
    <property type="match status" value="1"/>
</dbReference>
<evidence type="ECO:0000313" key="10">
    <source>
        <dbReference type="EMBL" id="MBF8644026.1"/>
    </source>
</evidence>
<name>A0ABS0FUI2_9PSED</name>
<evidence type="ECO:0000313" key="11">
    <source>
        <dbReference type="Proteomes" id="UP000639294"/>
    </source>
</evidence>
<feature type="transmembrane region" description="Helical" evidence="9">
    <location>
        <begin position="91"/>
        <end position="112"/>
    </location>
</feature>
<keyword evidence="6 9" id="KW-0812">Transmembrane</keyword>
<keyword evidence="7 9" id="KW-1133">Transmembrane helix</keyword>
<evidence type="ECO:0000256" key="4">
    <source>
        <dbReference type="ARBA" id="ARBA00022475"/>
    </source>
</evidence>
<feature type="transmembrane region" description="Helical" evidence="9">
    <location>
        <begin position="291"/>
        <end position="309"/>
    </location>
</feature>
<evidence type="ECO:0000256" key="9">
    <source>
        <dbReference type="SAM" id="Phobius"/>
    </source>
</evidence>
<evidence type="ECO:0000256" key="7">
    <source>
        <dbReference type="ARBA" id="ARBA00022989"/>
    </source>
</evidence>
<dbReference type="PANTHER" id="PTHR32196:SF21">
    <property type="entry name" value="ABC TRANSPORTER PERMEASE PROTEIN YPHD-RELATED"/>
    <property type="match status" value="1"/>
</dbReference>
<comment type="similarity">
    <text evidence="2">Belongs to the binding-protein-dependent transport system permease family. AraH/RbsC subfamily.</text>
</comment>
<comment type="subcellular location">
    <subcellularLocation>
        <location evidence="1">Cell inner membrane</location>
        <topology evidence="1">Multi-pass membrane protein</topology>
    </subcellularLocation>
</comment>
<feature type="transmembrane region" description="Helical" evidence="9">
    <location>
        <begin position="119"/>
        <end position="139"/>
    </location>
</feature>
<accession>A0ABS0FUI2</accession>
<keyword evidence="11" id="KW-1185">Reference proteome</keyword>
<feature type="transmembrane region" description="Helical" evidence="9">
    <location>
        <begin position="239"/>
        <end position="256"/>
    </location>
</feature>
<evidence type="ECO:0000256" key="8">
    <source>
        <dbReference type="ARBA" id="ARBA00023136"/>
    </source>
</evidence>
<comment type="caution">
    <text evidence="10">The sequence shown here is derived from an EMBL/GenBank/DDBJ whole genome shotgun (WGS) entry which is preliminary data.</text>
</comment>
<evidence type="ECO:0000256" key="2">
    <source>
        <dbReference type="ARBA" id="ARBA00007942"/>
    </source>
</evidence>
<evidence type="ECO:0000256" key="1">
    <source>
        <dbReference type="ARBA" id="ARBA00004429"/>
    </source>
</evidence>
<feature type="transmembrane region" description="Helical" evidence="9">
    <location>
        <begin position="263"/>
        <end position="285"/>
    </location>
</feature>
<dbReference type="Proteomes" id="UP000639294">
    <property type="component" value="Unassembled WGS sequence"/>
</dbReference>
<organism evidence="10 11">
    <name type="scientific">Pseudomonas pudica</name>
    <dbReference type="NCBI Taxonomy" id="272772"/>
    <lineage>
        <taxon>Bacteria</taxon>
        <taxon>Pseudomonadati</taxon>
        <taxon>Pseudomonadota</taxon>
        <taxon>Gammaproteobacteria</taxon>
        <taxon>Pseudomonadales</taxon>
        <taxon>Pseudomonadaceae</taxon>
        <taxon>Pseudomonas</taxon>
    </lineage>
</organism>
<dbReference type="Pfam" id="PF02653">
    <property type="entry name" value="BPD_transp_2"/>
    <property type="match status" value="1"/>
</dbReference>
<feature type="transmembrane region" description="Helical" evidence="9">
    <location>
        <begin position="66"/>
        <end position="85"/>
    </location>
</feature>
<keyword evidence="4" id="KW-1003">Cell membrane</keyword>
<feature type="transmembrane region" description="Helical" evidence="9">
    <location>
        <begin position="159"/>
        <end position="178"/>
    </location>
</feature>
<gene>
    <name evidence="10" type="ORF">IRZ77_00430</name>
</gene>
<keyword evidence="8 9" id="KW-0472">Membrane</keyword>
<feature type="transmembrane region" description="Helical" evidence="9">
    <location>
        <begin position="208"/>
        <end position="227"/>
    </location>
</feature>
<dbReference type="EMBL" id="JADLJS010000001">
    <property type="protein sequence ID" value="MBF8644026.1"/>
    <property type="molecule type" value="Genomic_DNA"/>
</dbReference>
<keyword evidence="5" id="KW-0997">Cell inner membrane</keyword>
<proteinExistence type="inferred from homology"/>